<sequence>MTVRIEDYALLGDCRTAALVSNEGSIDWLCFPRFDSAACFAALLGTRDNGRWKIAPSDPVRHTERAYRDGTMILETTFTTDGGVATLIDFMPSSLSSQSVVRIVVGVKGTVHFDIDLLIRFDYGRTVPWVESPDAQTHTAVAGPDLLVLRCRVPLEGHGHETVGSFTVTEGEREVFTLVHQPSHERLSDPFDVRAAMAQTKYFWQEFSSRCPDVGPYTDLVKRSLLTLKALTYLPTGGIVAAATTSLPEKLGGQRNWDYRYCWLRDATMTLLAFMSLGYFDEAHAWRDWLTRSVAGSPDQMQIMYGLAGERYLPEYELPWLSGYENSQPVRIGNAAATQTQLDVYGEVADAMAQAIEGHLPPHSRIEAIAEAIVPFLEQAWRNPDEGIWEIRAQKQHFTHSKVMAWVAFDRISMVAGAMKNGKEFAANCRRIADEIHAEVCSKAYDPVLGSFVQHYGADCLDASLLHIALTGFLPADDPRVLGTVAAIEKRLMKDGLLLRYDSEAGVDGLPPGEGTFLVCSFWLADVYVLLGRDHDARALFDRLAGLCNDVGLLAEQYDPHERRMLGNFPQAFSHVGIINTALNLHRARAPAAKRAHQETAEQATALDNDIGNVSVT</sequence>
<feature type="domain" description="Trehalase-like N-terminal" evidence="2">
    <location>
        <begin position="3"/>
        <end position="126"/>
    </location>
</feature>
<dbReference type="GO" id="GO:0005975">
    <property type="term" value="P:carbohydrate metabolic process"/>
    <property type="evidence" value="ECO:0007669"/>
    <property type="project" value="InterPro"/>
</dbReference>
<proteinExistence type="predicted"/>
<dbReference type="Pfam" id="PF00723">
    <property type="entry name" value="Glyco_hydro_15"/>
    <property type="match status" value="1"/>
</dbReference>
<dbReference type="GO" id="GO:0004553">
    <property type="term" value="F:hydrolase activity, hydrolyzing O-glycosyl compounds"/>
    <property type="evidence" value="ECO:0007669"/>
    <property type="project" value="TreeGrafter"/>
</dbReference>
<dbReference type="SUPFAM" id="SSF48208">
    <property type="entry name" value="Six-hairpin glycosidases"/>
    <property type="match status" value="1"/>
</dbReference>
<dbReference type="AlphaFoldDB" id="A0A2N4U203"/>
<dbReference type="EMBL" id="PDNW01000013">
    <property type="protein sequence ID" value="PLC49049.1"/>
    <property type="molecule type" value="Genomic_DNA"/>
</dbReference>
<name>A0A2N4U203_9BURK</name>
<accession>A0A2N4U203</accession>
<dbReference type="InterPro" id="IPR045582">
    <property type="entry name" value="Trehalase-like_N"/>
</dbReference>
<evidence type="ECO:0000259" key="2">
    <source>
        <dbReference type="Pfam" id="PF19291"/>
    </source>
</evidence>
<dbReference type="Proteomes" id="UP000234190">
    <property type="component" value="Unassembled WGS sequence"/>
</dbReference>
<dbReference type="InterPro" id="IPR011613">
    <property type="entry name" value="GH15-like"/>
</dbReference>
<dbReference type="PANTHER" id="PTHR31616">
    <property type="entry name" value="TREHALASE"/>
    <property type="match status" value="1"/>
</dbReference>
<dbReference type="Pfam" id="PF19291">
    <property type="entry name" value="TREH_N"/>
    <property type="match status" value="1"/>
</dbReference>
<comment type="caution">
    <text evidence="3">The sequence shown here is derived from an EMBL/GenBank/DDBJ whole genome shotgun (WGS) entry which is preliminary data.</text>
</comment>
<gene>
    <name evidence="3" type="ORF">CR159_14905</name>
</gene>
<dbReference type="InterPro" id="IPR008928">
    <property type="entry name" value="6-hairpin_glycosidase_sf"/>
</dbReference>
<keyword evidence="4" id="KW-1185">Reference proteome</keyword>
<evidence type="ECO:0000313" key="3">
    <source>
        <dbReference type="EMBL" id="PLC49049.1"/>
    </source>
</evidence>
<evidence type="ECO:0000313" key="4">
    <source>
        <dbReference type="Proteomes" id="UP000234190"/>
    </source>
</evidence>
<reference evidence="3 4" key="1">
    <citation type="submission" date="2017-10" db="EMBL/GenBank/DDBJ databases">
        <title>Two draft genome sequences of Pusillimonas sp. strains isolated from a nitrate- and radionuclide-contaminated groundwater in Russia.</title>
        <authorList>
            <person name="Grouzdev D.S."/>
            <person name="Tourova T.P."/>
            <person name="Goeva M.A."/>
            <person name="Babich T.L."/>
            <person name="Sokolova D.S."/>
            <person name="Abdullin R."/>
            <person name="Poltaraus A.B."/>
            <person name="Toshchakov S.V."/>
            <person name="Nazina T.N."/>
        </authorList>
    </citation>
    <scope>NUCLEOTIDE SEQUENCE [LARGE SCALE GENOMIC DNA]</scope>
    <source>
        <strain evidence="3 4">JR1/69-3-13</strain>
    </source>
</reference>
<dbReference type="OrthoDB" id="3902805at2"/>
<organism evidence="3 4">
    <name type="scientific">Pollutimonas subterranea</name>
    <dbReference type="NCBI Taxonomy" id="2045210"/>
    <lineage>
        <taxon>Bacteria</taxon>
        <taxon>Pseudomonadati</taxon>
        <taxon>Pseudomonadota</taxon>
        <taxon>Betaproteobacteria</taxon>
        <taxon>Burkholderiales</taxon>
        <taxon>Alcaligenaceae</taxon>
        <taxon>Pollutimonas</taxon>
    </lineage>
</organism>
<keyword evidence="3" id="KW-0378">Hydrolase</keyword>
<evidence type="ECO:0000259" key="1">
    <source>
        <dbReference type="Pfam" id="PF00723"/>
    </source>
</evidence>
<feature type="domain" description="GH15-like" evidence="1">
    <location>
        <begin position="216"/>
        <end position="582"/>
    </location>
</feature>
<protein>
    <submittedName>
        <fullName evidence="3">Glycosyl hydrolase</fullName>
    </submittedName>
</protein>
<dbReference type="PANTHER" id="PTHR31616:SF0">
    <property type="entry name" value="GLUCAN 1,4-ALPHA-GLUCOSIDASE"/>
    <property type="match status" value="1"/>
</dbReference>
<dbReference type="InterPro" id="IPR012341">
    <property type="entry name" value="6hp_glycosidase-like_sf"/>
</dbReference>
<dbReference type="Gene3D" id="1.50.10.10">
    <property type="match status" value="1"/>
</dbReference>